<dbReference type="RefSeq" id="XP_003956454.1">
    <property type="nucleotide sequence ID" value="XM_003956405.1"/>
</dbReference>
<evidence type="ECO:0008006" key="3">
    <source>
        <dbReference type="Google" id="ProtNLM"/>
    </source>
</evidence>
<dbReference type="STRING" id="1071382.H2ASG9"/>
<proteinExistence type="predicted"/>
<sequence length="209" mass="24394">MADESRFNNQQQLRQEQQVQQQLFLSPQTENLGELHRLVKKLVGQLEENKIQKEIIVRNVDSLSSQLQKAGASDGDIAIFNVFLNERKIENKYLPHTQDTADNDDLIRLRSQNNSLKKLLVMNTSKLNDTFRLLNYHTEAFNVVVNKLRQDIITNRNGSLVKIKTKFNEEVATLEDEEFKSYINNIQEFDKLKDLLELYKLLLKSLDCQ</sequence>
<gene>
    <name evidence="1" type="primary">KAFR0C03270</name>
    <name evidence="1" type="ORF">KAFR_0C03270</name>
</gene>
<dbReference type="InParanoid" id="H2ASG9"/>
<dbReference type="FunCoup" id="H2ASG9">
    <property type="interactions" value="85"/>
</dbReference>
<evidence type="ECO:0000313" key="2">
    <source>
        <dbReference type="Proteomes" id="UP000005220"/>
    </source>
</evidence>
<organism evidence="1 2">
    <name type="scientific">Kazachstania africana (strain ATCC 22294 / BCRC 22015 / CBS 2517 / CECT 1963 / NBRC 1671 / NRRL Y-8276)</name>
    <name type="common">Yeast</name>
    <name type="synonym">Kluyveromyces africanus</name>
    <dbReference type="NCBI Taxonomy" id="1071382"/>
    <lineage>
        <taxon>Eukaryota</taxon>
        <taxon>Fungi</taxon>
        <taxon>Dikarya</taxon>
        <taxon>Ascomycota</taxon>
        <taxon>Saccharomycotina</taxon>
        <taxon>Saccharomycetes</taxon>
        <taxon>Saccharomycetales</taxon>
        <taxon>Saccharomycetaceae</taxon>
        <taxon>Kazachstania</taxon>
    </lineage>
</organism>
<evidence type="ECO:0000313" key="1">
    <source>
        <dbReference type="EMBL" id="CCF57319.1"/>
    </source>
</evidence>
<keyword evidence="2" id="KW-1185">Reference proteome</keyword>
<dbReference type="EMBL" id="HE650823">
    <property type="protein sequence ID" value="CCF57319.1"/>
    <property type="molecule type" value="Genomic_DNA"/>
</dbReference>
<accession>H2ASG9</accession>
<dbReference type="GeneID" id="13885238"/>
<protein>
    <recommendedName>
        <fullName evidence="3">Factor arrest protein 7</fullName>
    </recommendedName>
</protein>
<dbReference type="OrthoDB" id="4067912at2759"/>
<dbReference type="AlphaFoldDB" id="H2ASG9"/>
<reference evidence="1 2" key="1">
    <citation type="journal article" date="2011" name="Proc. Natl. Acad. Sci. U.S.A.">
        <title>Evolutionary erosion of yeast sex chromosomes by mating-type switching accidents.</title>
        <authorList>
            <person name="Gordon J.L."/>
            <person name="Armisen D."/>
            <person name="Proux-Wera E."/>
            <person name="Oheigeartaigh S.S."/>
            <person name="Byrne K.P."/>
            <person name="Wolfe K.H."/>
        </authorList>
    </citation>
    <scope>NUCLEOTIDE SEQUENCE [LARGE SCALE GENOMIC DNA]</scope>
    <source>
        <strain evidence="2">ATCC 22294 / BCRC 22015 / CBS 2517 / CECT 1963 / NBRC 1671 / NRRL Y-8276</strain>
    </source>
</reference>
<dbReference type="HOGENOM" id="CLU_103442_0_0_1"/>
<dbReference type="GO" id="GO:0005783">
    <property type="term" value="C:endoplasmic reticulum"/>
    <property type="evidence" value="ECO:0007669"/>
    <property type="project" value="EnsemblFungi"/>
</dbReference>
<name>H2ASG9_KAZAF</name>
<dbReference type="GO" id="GO:0000321">
    <property type="term" value="P:re-entry into mitotic cell cycle after pheromone arrest"/>
    <property type="evidence" value="ECO:0007669"/>
    <property type="project" value="EnsemblFungi"/>
</dbReference>
<dbReference type="Proteomes" id="UP000005220">
    <property type="component" value="Chromosome 3"/>
</dbReference>
<dbReference type="eggNOG" id="ENOG502S5IA">
    <property type="taxonomic scope" value="Eukaryota"/>
</dbReference>
<dbReference type="KEGG" id="kaf:KAFR_0C03270"/>